<dbReference type="PROSITE" id="PS50883">
    <property type="entry name" value="EAL"/>
    <property type="match status" value="1"/>
</dbReference>
<protein>
    <submittedName>
        <fullName evidence="2">EAL domain-containing protein</fullName>
    </submittedName>
</protein>
<dbReference type="Pfam" id="PF00563">
    <property type="entry name" value="EAL"/>
    <property type="match status" value="1"/>
</dbReference>
<dbReference type="Gene3D" id="3.20.20.450">
    <property type="entry name" value="EAL domain"/>
    <property type="match status" value="1"/>
</dbReference>
<comment type="caution">
    <text evidence="2">The sequence shown here is derived from an EMBL/GenBank/DDBJ whole genome shotgun (WGS) entry which is preliminary data.</text>
</comment>
<gene>
    <name evidence="2" type="ORF">GH807_11625</name>
</gene>
<evidence type="ECO:0000259" key="1">
    <source>
        <dbReference type="PROSITE" id="PS50883"/>
    </source>
</evidence>
<dbReference type="InterPro" id="IPR035919">
    <property type="entry name" value="EAL_sf"/>
</dbReference>
<dbReference type="InterPro" id="IPR001633">
    <property type="entry name" value="EAL_dom"/>
</dbReference>
<dbReference type="InterPro" id="IPR050706">
    <property type="entry name" value="Cyclic-di-GMP_PDE-like"/>
</dbReference>
<reference evidence="2 3" key="1">
    <citation type="journal article" date="2020" name="mSystems">
        <title>Defining Genomic and Predicted Metabolic Features of the Acetobacterium Genus.</title>
        <authorList>
            <person name="Ross D.E."/>
            <person name="Marshall C.W."/>
            <person name="Gulliver D."/>
            <person name="May H.D."/>
            <person name="Norman R.S."/>
        </authorList>
    </citation>
    <scope>NUCLEOTIDE SEQUENCE [LARGE SCALE GENOMIC DNA]</scope>
    <source>
        <strain evidence="2 3">DSM 9173</strain>
    </source>
</reference>
<dbReference type="SUPFAM" id="SSF141868">
    <property type="entry name" value="EAL domain-like"/>
    <property type="match status" value="1"/>
</dbReference>
<name>A0ABR6WNF7_9FIRM</name>
<dbReference type="PANTHER" id="PTHR33121">
    <property type="entry name" value="CYCLIC DI-GMP PHOSPHODIESTERASE PDEF"/>
    <property type="match status" value="1"/>
</dbReference>
<proteinExistence type="predicted"/>
<accession>A0ABR6WNF7</accession>
<feature type="domain" description="EAL" evidence="1">
    <location>
        <begin position="1"/>
        <end position="135"/>
    </location>
</feature>
<dbReference type="RefSeq" id="WP_148604018.1">
    <property type="nucleotide sequence ID" value="NZ_RXYB01000011.1"/>
</dbReference>
<evidence type="ECO:0000313" key="2">
    <source>
        <dbReference type="EMBL" id="MBC3797695.1"/>
    </source>
</evidence>
<dbReference type="EMBL" id="WJBB01000014">
    <property type="protein sequence ID" value="MBC3797695.1"/>
    <property type="molecule type" value="Genomic_DNA"/>
</dbReference>
<dbReference type="PANTHER" id="PTHR33121:SF70">
    <property type="entry name" value="SIGNALING PROTEIN YKOW"/>
    <property type="match status" value="1"/>
</dbReference>
<dbReference type="Proteomes" id="UP000653358">
    <property type="component" value="Unassembled WGS sequence"/>
</dbReference>
<organism evidence="2 3">
    <name type="scientific">Acetobacterium tundrae</name>
    <dbReference type="NCBI Taxonomy" id="132932"/>
    <lineage>
        <taxon>Bacteria</taxon>
        <taxon>Bacillati</taxon>
        <taxon>Bacillota</taxon>
        <taxon>Clostridia</taxon>
        <taxon>Eubacteriales</taxon>
        <taxon>Eubacteriaceae</taxon>
        <taxon>Acetobacterium</taxon>
    </lineage>
</organism>
<evidence type="ECO:0000313" key="3">
    <source>
        <dbReference type="Proteomes" id="UP000653358"/>
    </source>
</evidence>
<keyword evidence="3" id="KW-1185">Reference proteome</keyword>
<sequence>MAVGISADHRCSNWKNFDFEALIRWNNTEFVMLQPDTFLPLAEENGFILDIGVWVLRIVCFQSKAWQNNSIHPLYVSVNISGQAFYSVSFTSIINQGQGFLFYSPVSENIIDDLLGRTFPKGSSLGIKKYLHLLI</sequence>